<dbReference type="EMBL" id="AP014960">
    <property type="protein sequence ID" value="BAS91611.1"/>
    <property type="molecule type" value="Genomic_DNA"/>
</dbReference>
<dbReference type="ExpressionAtlas" id="A0A0P0WGI4">
    <property type="expression patterns" value="baseline and differential"/>
</dbReference>
<keyword evidence="3" id="KW-1185">Reference proteome</keyword>
<dbReference type="Proteomes" id="UP000059680">
    <property type="component" value="Chromosome 4"/>
</dbReference>
<reference evidence="3" key="1">
    <citation type="journal article" date="2005" name="Nature">
        <title>The map-based sequence of the rice genome.</title>
        <authorList>
            <consortium name="International rice genome sequencing project (IRGSP)"/>
            <person name="Matsumoto T."/>
            <person name="Wu J."/>
            <person name="Kanamori H."/>
            <person name="Katayose Y."/>
            <person name="Fujisawa M."/>
            <person name="Namiki N."/>
            <person name="Mizuno H."/>
            <person name="Yamamoto K."/>
            <person name="Antonio B.A."/>
            <person name="Baba T."/>
            <person name="Sakata K."/>
            <person name="Nagamura Y."/>
            <person name="Aoki H."/>
            <person name="Arikawa K."/>
            <person name="Arita K."/>
            <person name="Bito T."/>
            <person name="Chiden Y."/>
            <person name="Fujitsuka N."/>
            <person name="Fukunaka R."/>
            <person name="Hamada M."/>
            <person name="Harada C."/>
            <person name="Hayashi A."/>
            <person name="Hijishita S."/>
            <person name="Honda M."/>
            <person name="Hosokawa S."/>
            <person name="Ichikawa Y."/>
            <person name="Idonuma A."/>
            <person name="Iijima M."/>
            <person name="Ikeda M."/>
            <person name="Ikeno M."/>
            <person name="Ito K."/>
            <person name="Ito S."/>
            <person name="Ito T."/>
            <person name="Ito Y."/>
            <person name="Ito Y."/>
            <person name="Iwabuchi A."/>
            <person name="Kamiya K."/>
            <person name="Karasawa W."/>
            <person name="Kurita K."/>
            <person name="Katagiri S."/>
            <person name="Kikuta A."/>
            <person name="Kobayashi H."/>
            <person name="Kobayashi N."/>
            <person name="Machita K."/>
            <person name="Maehara T."/>
            <person name="Masukawa M."/>
            <person name="Mizubayashi T."/>
            <person name="Mukai Y."/>
            <person name="Nagasaki H."/>
            <person name="Nagata Y."/>
            <person name="Naito S."/>
            <person name="Nakashima M."/>
            <person name="Nakama Y."/>
            <person name="Nakamichi Y."/>
            <person name="Nakamura M."/>
            <person name="Meguro A."/>
            <person name="Negishi M."/>
            <person name="Ohta I."/>
            <person name="Ohta T."/>
            <person name="Okamoto M."/>
            <person name="Ono N."/>
            <person name="Saji S."/>
            <person name="Sakaguchi M."/>
            <person name="Sakai K."/>
            <person name="Shibata M."/>
            <person name="Shimokawa T."/>
            <person name="Song J."/>
            <person name="Takazaki Y."/>
            <person name="Terasawa K."/>
            <person name="Tsugane M."/>
            <person name="Tsuji K."/>
            <person name="Ueda S."/>
            <person name="Waki K."/>
            <person name="Yamagata H."/>
            <person name="Yamamoto M."/>
            <person name="Yamamoto S."/>
            <person name="Yamane H."/>
            <person name="Yoshiki S."/>
            <person name="Yoshihara R."/>
            <person name="Yukawa K."/>
            <person name="Zhong H."/>
            <person name="Yano M."/>
            <person name="Yuan Q."/>
            <person name="Ouyang S."/>
            <person name="Liu J."/>
            <person name="Jones K.M."/>
            <person name="Gansberger K."/>
            <person name="Moffat K."/>
            <person name="Hill J."/>
            <person name="Bera J."/>
            <person name="Fadrosh D."/>
            <person name="Jin S."/>
            <person name="Johri S."/>
            <person name="Kim M."/>
            <person name="Overton L."/>
            <person name="Reardon M."/>
            <person name="Tsitrin T."/>
            <person name="Vuong H."/>
            <person name="Weaver B."/>
            <person name="Ciecko A."/>
            <person name="Tallon L."/>
            <person name="Jackson J."/>
            <person name="Pai G."/>
            <person name="Aken S.V."/>
            <person name="Utterback T."/>
            <person name="Reidmuller S."/>
            <person name="Feldblyum T."/>
            <person name="Hsiao J."/>
            <person name="Zismann V."/>
            <person name="Iobst S."/>
            <person name="de Vazeille A.R."/>
            <person name="Buell C.R."/>
            <person name="Ying K."/>
            <person name="Li Y."/>
            <person name="Lu T."/>
            <person name="Huang Y."/>
            <person name="Zhao Q."/>
            <person name="Feng Q."/>
            <person name="Zhang L."/>
            <person name="Zhu J."/>
            <person name="Weng Q."/>
            <person name="Mu J."/>
            <person name="Lu Y."/>
            <person name="Fan D."/>
            <person name="Liu Y."/>
            <person name="Guan J."/>
            <person name="Zhang Y."/>
            <person name="Yu S."/>
            <person name="Liu X."/>
            <person name="Zhang Y."/>
            <person name="Hong G."/>
            <person name="Han B."/>
            <person name="Choisne N."/>
            <person name="Demange N."/>
            <person name="Orjeda G."/>
            <person name="Samain S."/>
            <person name="Cattolico L."/>
            <person name="Pelletier E."/>
            <person name="Couloux A."/>
            <person name="Segurens B."/>
            <person name="Wincker P."/>
            <person name="D'Hont A."/>
            <person name="Scarpelli C."/>
            <person name="Weissenbach J."/>
            <person name="Salanoubat M."/>
            <person name="Quetier F."/>
            <person name="Yu Y."/>
            <person name="Kim H.R."/>
            <person name="Rambo T."/>
            <person name="Currie J."/>
            <person name="Collura K."/>
            <person name="Luo M."/>
            <person name="Yang T."/>
            <person name="Ammiraju J.S.S."/>
            <person name="Engler F."/>
            <person name="Soderlund C."/>
            <person name="Wing R.A."/>
            <person name="Palmer L.E."/>
            <person name="de la Bastide M."/>
            <person name="Spiegel L."/>
            <person name="Nascimento L."/>
            <person name="Zutavern T."/>
            <person name="O'Shaughnessy A."/>
            <person name="Dike S."/>
            <person name="Dedhia N."/>
            <person name="Preston R."/>
            <person name="Balija V."/>
            <person name="McCombie W.R."/>
            <person name="Chow T."/>
            <person name="Chen H."/>
            <person name="Chung M."/>
            <person name="Chen C."/>
            <person name="Shaw J."/>
            <person name="Wu H."/>
            <person name="Hsiao K."/>
            <person name="Chao Y."/>
            <person name="Chu M."/>
            <person name="Cheng C."/>
            <person name="Hour A."/>
            <person name="Lee P."/>
            <person name="Lin S."/>
            <person name="Lin Y."/>
            <person name="Liou J."/>
            <person name="Liu S."/>
            <person name="Hsing Y."/>
            <person name="Raghuvanshi S."/>
            <person name="Mohanty A."/>
            <person name="Bharti A.K."/>
            <person name="Gaur A."/>
            <person name="Gupta V."/>
            <person name="Kumar D."/>
            <person name="Ravi V."/>
            <person name="Vij S."/>
            <person name="Kapur A."/>
            <person name="Khurana P."/>
            <person name="Khurana P."/>
            <person name="Khurana J.P."/>
            <person name="Tyagi A.K."/>
            <person name="Gaikwad K."/>
            <person name="Singh A."/>
            <person name="Dalal V."/>
            <person name="Srivastava S."/>
            <person name="Dixit A."/>
            <person name="Pal A.K."/>
            <person name="Ghazi I.A."/>
            <person name="Yadav M."/>
            <person name="Pandit A."/>
            <person name="Bhargava A."/>
            <person name="Sureshbabu K."/>
            <person name="Batra K."/>
            <person name="Sharma T.R."/>
            <person name="Mohapatra T."/>
            <person name="Singh N.K."/>
            <person name="Messing J."/>
            <person name="Nelson A.B."/>
            <person name="Fuks G."/>
            <person name="Kavchok S."/>
            <person name="Keizer G."/>
            <person name="Linton E."/>
            <person name="Llaca V."/>
            <person name="Song R."/>
            <person name="Tanyolac B."/>
            <person name="Young S."/>
            <person name="Ho-Il K."/>
            <person name="Hahn J.H."/>
            <person name="Sangsakoo G."/>
            <person name="Vanavichit A."/>
            <person name="de Mattos Luiz.A.T."/>
            <person name="Zimmer P.D."/>
            <person name="Malone G."/>
            <person name="Dellagostin O."/>
            <person name="de Oliveira A.C."/>
            <person name="Bevan M."/>
            <person name="Bancroft I."/>
            <person name="Minx P."/>
            <person name="Cordum H."/>
            <person name="Wilson R."/>
            <person name="Cheng Z."/>
            <person name="Jin W."/>
            <person name="Jiang J."/>
            <person name="Leong S.A."/>
            <person name="Iwama H."/>
            <person name="Gojobori T."/>
            <person name="Itoh T."/>
            <person name="Niimura Y."/>
            <person name="Fujii Y."/>
            <person name="Habara T."/>
            <person name="Sakai H."/>
            <person name="Sato Y."/>
            <person name="Wilson G."/>
            <person name="Kumar K."/>
            <person name="McCouch S."/>
            <person name="Juretic N."/>
            <person name="Hoen D."/>
            <person name="Wright S."/>
            <person name="Bruskiewich R."/>
            <person name="Bureau T."/>
            <person name="Miyao A."/>
            <person name="Hirochika H."/>
            <person name="Nishikawa T."/>
            <person name="Kadowaki K."/>
            <person name="Sugiura M."/>
            <person name="Burr B."/>
            <person name="Sasaki T."/>
        </authorList>
    </citation>
    <scope>NUCLEOTIDE SEQUENCE [LARGE SCALE GENOMIC DNA]</scope>
    <source>
        <strain evidence="3">cv. Nipponbare</strain>
    </source>
</reference>
<protein>
    <submittedName>
        <fullName evidence="2">Os04g0675000 protein</fullName>
    </submittedName>
</protein>
<gene>
    <name evidence="2" type="ordered locus">Os04g0675000</name>
    <name evidence="2" type="ORF">OSNPB_040675000</name>
</gene>
<feature type="non-terminal residue" evidence="2">
    <location>
        <position position="1"/>
    </location>
</feature>
<reference evidence="2 3" key="3">
    <citation type="journal article" date="2013" name="Rice">
        <title>Improvement of the Oryza sativa Nipponbare reference genome using next generation sequence and optical map data.</title>
        <authorList>
            <person name="Kawahara Y."/>
            <person name="de la Bastide M."/>
            <person name="Hamilton J.P."/>
            <person name="Kanamori H."/>
            <person name="McCombie W.R."/>
            <person name="Ouyang S."/>
            <person name="Schwartz D.C."/>
            <person name="Tanaka T."/>
            <person name="Wu J."/>
            <person name="Zhou S."/>
            <person name="Childs K.L."/>
            <person name="Davidson R.M."/>
            <person name="Lin H."/>
            <person name="Quesada-Ocampo L."/>
            <person name="Vaillancourt B."/>
            <person name="Sakai H."/>
            <person name="Lee S.S."/>
            <person name="Kim J."/>
            <person name="Numa H."/>
            <person name="Itoh T."/>
            <person name="Buell C.R."/>
            <person name="Matsumoto T."/>
        </authorList>
    </citation>
    <scope>NUCLEOTIDE SEQUENCE [LARGE SCALE GENOMIC DNA]</scope>
    <source>
        <strain evidence="3">cv. Nipponbare</strain>
    </source>
</reference>
<name>A0A0P0WGI4_ORYSJ</name>
<dbReference type="Gramene" id="Os04t0675000-02">
    <property type="protein sequence ID" value="Os04t0675000-02"/>
    <property type="gene ID" value="Os04g0675000"/>
</dbReference>
<accession>A0A0P0WGI4</accession>
<sequence length="75" mass="8051">LLLLLFHLHPTTLHHPPARPPPSAPLLQPANPALLPRGRTKTPRILRVDLAPPRPGSTRAGAVRVGIACEAHWSG</sequence>
<feature type="compositionally biased region" description="Low complexity" evidence="1">
    <location>
        <begin position="25"/>
        <end position="36"/>
    </location>
</feature>
<proteinExistence type="predicted"/>
<evidence type="ECO:0000256" key="1">
    <source>
        <dbReference type="SAM" id="MobiDB-lite"/>
    </source>
</evidence>
<evidence type="ECO:0000313" key="2">
    <source>
        <dbReference type="EMBL" id="BAS91611.1"/>
    </source>
</evidence>
<reference evidence="2 3" key="2">
    <citation type="journal article" date="2013" name="Plant Cell Physiol.">
        <title>Rice Annotation Project Database (RAP-DB): an integrative and interactive database for rice genomics.</title>
        <authorList>
            <person name="Sakai H."/>
            <person name="Lee S.S."/>
            <person name="Tanaka T."/>
            <person name="Numa H."/>
            <person name="Kim J."/>
            <person name="Kawahara Y."/>
            <person name="Wakimoto H."/>
            <person name="Yang C.C."/>
            <person name="Iwamoto M."/>
            <person name="Abe T."/>
            <person name="Yamada Y."/>
            <person name="Muto A."/>
            <person name="Inokuchi H."/>
            <person name="Ikemura T."/>
            <person name="Matsumoto T."/>
            <person name="Sasaki T."/>
            <person name="Itoh T."/>
        </authorList>
    </citation>
    <scope>NUCLEOTIDE SEQUENCE [LARGE SCALE GENOMIC DNA]</scope>
    <source>
        <strain evidence="3">cv. Nipponbare</strain>
    </source>
</reference>
<evidence type="ECO:0000313" key="3">
    <source>
        <dbReference type="Proteomes" id="UP000059680"/>
    </source>
</evidence>
<organism evidence="2 3">
    <name type="scientific">Oryza sativa subsp. japonica</name>
    <name type="common">Rice</name>
    <dbReference type="NCBI Taxonomy" id="39947"/>
    <lineage>
        <taxon>Eukaryota</taxon>
        <taxon>Viridiplantae</taxon>
        <taxon>Streptophyta</taxon>
        <taxon>Embryophyta</taxon>
        <taxon>Tracheophyta</taxon>
        <taxon>Spermatophyta</taxon>
        <taxon>Magnoliopsida</taxon>
        <taxon>Liliopsida</taxon>
        <taxon>Poales</taxon>
        <taxon>Poaceae</taxon>
        <taxon>BOP clade</taxon>
        <taxon>Oryzoideae</taxon>
        <taxon>Oryzeae</taxon>
        <taxon>Oryzinae</taxon>
        <taxon>Oryza</taxon>
        <taxon>Oryza sativa</taxon>
    </lineage>
</organism>
<feature type="region of interest" description="Disordered" evidence="1">
    <location>
        <begin position="12"/>
        <end position="42"/>
    </location>
</feature>
<dbReference type="AlphaFoldDB" id="A0A0P0WGI4"/>